<dbReference type="InterPro" id="IPR012816">
    <property type="entry name" value="NADAR"/>
</dbReference>
<feature type="domain" description="NADAR" evidence="1">
    <location>
        <begin position="4"/>
        <end position="96"/>
    </location>
</feature>
<evidence type="ECO:0000259" key="1">
    <source>
        <dbReference type="Pfam" id="PF08719"/>
    </source>
</evidence>
<dbReference type="SUPFAM" id="SSF143990">
    <property type="entry name" value="YbiA-like"/>
    <property type="match status" value="1"/>
</dbReference>
<dbReference type="Gene3D" id="1.10.357.40">
    <property type="entry name" value="YbiA-like"/>
    <property type="match status" value="1"/>
</dbReference>
<organism evidence="2">
    <name type="scientific">marine sediment metagenome</name>
    <dbReference type="NCBI Taxonomy" id="412755"/>
    <lineage>
        <taxon>unclassified sequences</taxon>
        <taxon>metagenomes</taxon>
        <taxon>ecological metagenomes</taxon>
    </lineage>
</organism>
<gene>
    <name evidence="2" type="ORF">LCGC14_2323630</name>
</gene>
<evidence type="ECO:0000313" key="2">
    <source>
        <dbReference type="EMBL" id="KKL48629.1"/>
    </source>
</evidence>
<dbReference type="CDD" id="cd15457">
    <property type="entry name" value="NADAR"/>
    <property type="match status" value="1"/>
</dbReference>
<accession>A0A0F9CHM2</accession>
<protein>
    <recommendedName>
        <fullName evidence="1">NADAR domain-containing protein</fullName>
    </recommendedName>
</protein>
<dbReference type="AlphaFoldDB" id="A0A0F9CHM2"/>
<name>A0A0F9CHM2_9ZZZZ</name>
<feature type="non-terminal residue" evidence="2">
    <location>
        <position position="1"/>
    </location>
</feature>
<dbReference type="NCBIfam" id="TIGR02464">
    <property type="entry name" value="ribofla_fusion"/>
    <property type="match status" value="1"/>
</dbReference>
<dbReference type="InterPro" id="IPR037238">
    <property type="entry name" value="YbiA-like_sf"/>
</dbReference>
<sequence>DRTRIITARTPGLAKRMGNKVEMWPDWDDLLKYTVMRVGLRAKFTQNADLKSALLDTGTAHLIEASPYDEIWGNGADGNGANHLGRMLVVLRDELRQEGYRYRDVE</sequence>
<reference evidence="2" key="1">
    <citation type="journal article" date="2015" name="Nature">
        <title>Complex archaea that bridge the gap between prokaryotes and eukaryotes.</title>
        <authorList>
            <person name="Spang A."/>
            <person name="Saw J.H."/>
            <person name="Jorgensen S.L."/>
            <person name="Zaremba-Niedzwiedzka K."/>
            <person name="Martijn J."/>
            <person name="Lind A.E."/>
            <person name="van Eijk R."/>
            <person name="Schleper C."/>
            <person name="Guy L."/>
            <person name="Ettema T.J."/>
        </authorList>
    </citation>
    <scope>NUCLEOTIDE SEQUENCE</scope>
</reference>
<proteinExistence type="predicted"/>
<dbReference type="EMBL" id="LAZR01033252">
    <property type="protein sequence ID" value="KKL48629.1"/>
    <property type="molecule type" value="Genomic_DNA"/>
</dbReference>
<comment type="caution">
    <text evidence="2">The sequence shown here is derived from an EMBL/GenBank/DDBJ whole genome shotgun (WGS) entry which is preliminary data.</text>
</comment>
<dbReference type="Pfam" id="PF08719">
    <property type="entry name" value="NADAR"/>
    <property type="match status" value="1"/>
</dbReference>